<accession>A0ABQ2BIH3</accession>
<comment type="caution">
    <text evidence="1">The sequence shown here is derived from an EMBL/GenBank/DDBJ whole genome shotgun (WGS) entry which is preliminary data.</text>
</comment>
<evidence type="ECO:0000313" key="2">
    <source>
        <dbReference type="Proteomes" id="UP000645390"/>
    </source>
</evidence>
<protein>
    <submittedName>
        <fullName evidence="1">Uncharacterized protein</fullName>
    </submittedName>
</protein>
<proteinExistence type="predicted"/>
<dbReference type="EMBL" id="BMDJ01000004">
    <property type="protein sequence ID" value="GGI25201.1"/>
    <property type="molecule type" value="Genomic_DNA"/>
</dbReference>
<reference evidence="2" key="1">
    <citation type="journal article" date="2019" name="Int. J. Syst. Evol. Microbiol.">
        <title>The Global Catalogue of Microorganisms (GCM) 10K type strain sequencing project: providing services to taxonomists for standard genome sequencing and annotation.</title>
        <authorList>
            <consortium name="The Broad Institute Genomics Platform"/>
            <consortium name="The Broad Institute Genome Sequencing Center for Infectious Disease"/>
            <person name="Wu L."/>
            <person name="Ma J."/>
        </authorList>
    </citation>
    <scope>NUCLEOTIDE SEQUENCE [LARGE SCALE GENOMIC DNA]</scope>
    <source>
        <strain evidence="2">CCM 8939</strain>
    </source>
</reference>
<sequence>MIIIAITFNSCVKKPISLYTYKVLINFTNLSYDGRNLVPETKEDTVMAENDTSAYHKGLRVYLAIKLTKDRLEGKMGRVKGYKIVDSVGNSLDISLSKKVTDSLKKNYYDLNKDYIGAFN</sequence>
<gene>
    <name evidence="1" type="ORF">GCM10008119_16470</name>
</gene>
<dbReference type="Proteomes" id="UP000645390">
    <property type="component" value="Unassembled WGS sequence"/>
</dbReference>
<keyword evidence="2" id="KW-1185">Reference proteome</keyword>
<organism evidence="1 2">
    <name type="scientific">Pedobacter mendelii</name>
    <dbReference type="NCBI Taxonomy" id="1908240"/>
    <lineage>
        <taxon>Bacteria</taxon>
        <taxon>Pseudomonadati</taxon>
        <taxon>Bacteroidota</taxon>
        <taxon>Sphingobacteriia</taxon>
        <taxon>Sphingobacteriales</taxon>
        <taxon>Sphingobacteriaceae</taxon>
        <taxon>Pedobacter</taxon>
    </lineage>
</organism>
<evidence type="ECO:0000313" key="1">
    <source>
        <dbReference type="EMBL" id="GGI25201.1"/>
    </source>
</evidence>
<dbReference type="RefSeq" id="WP_188412991.1">
    <property type="nucleotide sequence ID" value="NZ_BMDJ01000004.1"/>
</dbReference>
<name>A0ABQ2BIH3_9SPHI</name>